<proteinExistence type="predicted"/>
<organism evidence="1">
    <name type="scientific">Ophidiomyces ophidiicola</name>
    <dbReference type="NCBI Taxonomy" id="1387563"/>
    <lineage>
        <taxon>Eukaryota</taxon>
        <taxon>Fungi</taxon>
        <taxon>Dikarya</taxon>
        <taxon>Ascomycota</taxon>
        <taxon>Pezizomycotina</taxon>
        <taxon>Eurotiomycetes</taxon>
        <taxon>Eurotiomycetidae</taxon>
        <taxon>Onygenales</taxon>
        <taxon>Onygenaceae</taxon>
        <taxon>Ophidiomyces</taxon>
    </lineage>
</organism>
<evidence type="ECO:0000313" key="1">
    <source>
        <dbReference type="EMBL" id="KAI2383041.1"/>
    </source>
</evidence>
<sequence length="1164" mass="133141">MDIEPSQPTEVVDSEVRGYVYSLVTALGGTAGDESGQYVLGDDALGCLRDLKKWLKFYDDKLNRLDVARCLAERQLVAGDLVPIISLYSDTEESNKHKTRVLLACLELLVPLTWPVEVHSKMTVNHHRHTPFLQYSQIEYKREILGFTPAPILRTIIRIGLPCIAVPRSDRSSRDEGIIKLMLYFFRNLAMVTPSKISVDGDDDQASRSATINAFQQQDVFAFLLTLCSNMGNDFTLQDTIIVEILFHLVKGVDIKQLFSHEKESTIINELRDILHEEFELNRGYAKDAPTRHGRFGTMIWVKREDEKVSTVSGQDVLKGEREAFLKMDKTKKWNAPRYRKGISDPSSNNFNMKVTLTSSAVTHLRTFVEEFLDSGFNPLFTHLRKVIQREAERVTDSTPRHFWFVISWFLEAERARRVYQKESRKQNRMASRDIEPDSFFLVASVLNQETFVNLNRYMQQCIDFKDWQDLTAGMKCFTQILLTIQEMAKSDLEEDQEIAENIQSRIFYEETTHDRILFILRNYQSQGFWYLDACTELAHVFLRMLEHYSKQNGDMQIRSRRRTRQKRAQATTPNGNNDEDGGEQNSDDEDMAEVNRAAVERSFDFKRFSGKFCTQKSVDTFFCLAKYYRELNTEQLKRAHRFFHRVAFKQEMSVLLFRVDIISLFFKLIRGPEGLDSSKPSFKDWEELVRHIFKKLIRKLEQRPELIVEMLFSKINSTAFYLEYGHEKQTLSSESRPATELEIKPGNASTLDDKLRIVIAALIQEDKKGLVLWVCDVLDSAANERLSWEMEAEARAESSADEQVVAPKPPSITTLPKDEACRTAMFRNGRLRLLMMLSGIELLGEDTLGASWIVPSSISSSVLRETHAIVKKHSESSSETVDGTNPRELLRRRRIADADSSYHGSMENVHFGSDSEGGDDDFLFPANLPERANALKASKKKRRRKEKGDADGGGIDEEILEARRQARENNALARRRKIKSDLFVHASDDESDEEADREFFAKEEERRQVQAQRVEEALEIDVLEDSSPKPKKRGKTDRKRKSRALPESDREESNGSPAKRRRSEHFSEPNSDEGRMVDEVLTSPSRSHTPPTSAEDDLARGRSPGSTIFASVGVDSMIAKVRQLSKMSNDLESDVAEDDGAPVAATTRRRRALVGLVVDSDSE</sequence>
<comment type="caution">
    <text evidence="1">The sequence shown here is derived from an EMBL/GenBank/DDBJ whole genome shotgun (WGS) entry which is preliminary data.</text>
</comment>
<accession>A0ACB8UQD1</accession>
<gene>
    <name evidence="1" type="primary">TOF1</name>
    <name evidence="1" type="ORF">LOY88_005543</name>
</gene>
<dbReference type="EMBL" id="JALBCA010000101">
    <property type="protein sequence ID" value="KAI2383041.1"/>
    <property type="molecule type" value="Genomic_DNA"/>
</dbReference>
<reference evidence="1" key="1">
    <citation type="journal article" date="2022" name="bioRxiv">
        <title>Population genetic analysis of Ophidiomyces ophidiicola, the causative agent of snake fungal disease, indicates recent introductions to the USA.</title>
        <authorList>
            <person name="Ladner J.T."/>
            <person name="Palmer J.M."/>
            <person name="Ettinger C.L."/>
            <person name="Stajich J.E."/>
            <person name="Farrell T.M."/>
            <person name="Glorioso B.M."/>
            <person name="Lawson B."/>
            <person name="Price S.J."/>
            <person name="Stengle A.G."/>
            <person name="Grear D.A."/>
            <person name="Lorch J.M."/>
        </authorList>
    </citation>
    <scope>NUCLEOTIDE SEQUENCE</scope>
    <source>
        <strain evidence="1">NWHC 24266-5</strain>
    </source>
</reference>
<protein>
    <submittedName>
        <fullName evidence="1">Topoisomerase 1-associated factor 1</fullName>
    </submittedName>
</protein>
<name>A0ACB8UQD1_9EURO</name>